<dbReference type="Proteomes" id="UP000005801">
    <property type="component" value="Unassembled WGS sequence"/>
</dbReference>
<proteinExistence type="predicted"/>
<gene>
    <name evidence="1" type="ORF">PPSIR1_03333</name>
</gene>
<dbReference type="STRING" id="391625.PPSIR1_03333"/>
<sequence>MKHSMQWHDDLLVVAVEGLVKPEEARSLGLQMIEMLSDVRPRLVLLDYTRMTVALSLETRRATREVAEGLTWDRAAIYGITNINRMVLRVLVTLLGMANNTQFFATEAEARAWLQAHHA</sequence>
<evidence type="ECO:0008006" key="3">
    <source>
        <dbReference type="Google" id="ProtNLM"/>
    </source>
</evidence>
<comment type="caution">
    <text evidence="1">The sequence shown here is derived from an EMBL/GenBank/DDBJ whole genome shotgun (WGS) entry which is preliminary data.</text>
</comment>
<dbReference type="InterPro" id="IPR021866">
    <property type="entry name" value="SpoIIAA-like"/>
</dbReference>
<dbReference type="InterPro" id="IPR036513">
    <property type="entry name" value="STAS_dom_sf"/>
</dbReference>
<accession>A6G5C6</accession>
<dbReference type="EMBL" id="ABCS01000025">
    <property type="protein sequence ID" value="EDM78869.1"/>
    <property type="molecule type" value="Genomic_DNA"/>
</dbReference>
<dbReference type="Pfam" id="PF11964">
    <property type="entry name" value="SpoIIAA-like"/>
    <property type="match status" value="1"/>
</dbReference>
<dbReference type="AlphaFoldDB" id="A6G5C6"/>
<organism evidence="1 2">
    <name type="scientific">Plesiocystis pacifica SIR-1</name>
    <dbReference type="NCBI Taxonomy" id="391625"/>
    <lineage>
        <taxon>Bacteria</taxon>
        <taxon>Pseudomonadati</taxon>
        <taxon>Myxococcota</taxon>
        <taxon>Polyangia</taxon>
        <taxon>Nannocystales</taxon>
        <taxon>Nannocystaceae</taxon>
        <taxon>Plesiocystis</taxon>
    </lineage>
</organism>
<evidence type="ECO:0000313" key="1">
    <source>
        <dbReference type="EMBL" id="EDM78869.1"/>
    </source>
</evidence>
<protein>
    <recommendedName>
        <fullName evidence="3">STAS/SEC14 domain-containing protein</fullName>
    </recommendedName>
</protein>
<name>A6G5C6_9BACT</name>
<dbReference type="InterPro" id="IPR038396">
    <property type="entry name" value="SpoIIAA-like_sf"/>
</dbReference>
<reference evidence="1 2" key="1">
    <citation type="submission" date="2007-06" db="EMBL/GenBank/DDBJ databases">
        <authorList>
            <person name="Shimkets L."/>
            <person name="Ferriera S."/>
            <person name="Johnson J."/>
            <person name="Kravitz S."/>
            <person name="Beeson K."/>
            <person name="Sutton G."/>
            <person name="Rogers Y.-H."/>
            <person name="Friedman R."/>
            <person name="Frazier M."/>
            <person name="Venter J.C."/>
        </authorList>
    </citation>
    <scope>NUCLEOTIDE SEQUENCE [LARGE SCALE GENOMIC DNA]</scope>
    <source>
        <strain evidence="1 2">SIR-1</strain>
    </source>
</reference>
<keyword evidence="2" id="KW-1185">Reference proteome</keyword>
<dbReference type="SUPFAM" id="SSF52091">
    <property type="entry name" value="SpoIIaa-like"/>
    <property type="match status" value="1"/>
</dbReference>
<dbReference type="Gene3D" id="3.40.50.10600">
    <property type="entry name" value="SpoIIaa-like domains"/>
    <property type="match status" value="1"/>
</dbReference>
<evidence type="ECO:0000313" key="2">
    <source>
        <dbReference type="Proteomes" id="UP000005801"/>
    </source>
</evidence>